<dbReference type="GO" id="GO:0005789">
    <property type="term" value="C:endoplasmic reticulum membrane"/>
    <property type="evidence" value="ECO:0007669"/>
    <property type="project" value="TreeGrafter"/>
</dbReference>
<keyword evidence="1" id="KW-0812">Transmembrane</keyword>
<keyword evidence="1" id="KW-1133">Transmembrane helix</keyword>
<accession>A0A8J2JUK3</accession>
<feature type="domain" description="Methyltransferase FkbM" evidence="2">
    <location>
        <begin position="153"/>
        <end position="306"/>
    </location>
</feature>
<dbReference type="GO" id="GO:0031902">
    <property type="term" value="C:late endosome membrane"/>
    <property type="evidence" value="ECO:0007669"/>
    <property type="project" value="TreeGrafter"/>
</dbReference>
<evidence type="ECO:0000256" key="1">
    <source>
        <dbReference type="SAM" id="Phobius"/>
    </source>
</evidence>
<feature type="transmembrane region" description="Helical" evidence="1">
    <location>
        <begin position="31"/>
        <end position="50"/>
    </location>
</feature>
<dbReference type="InterPro" id="IPR053202">
    <property type="entry name" value="EGF_Rcpt_Signaling_Reg"/>
</dbReference>
<dbReference type="GO" id="GO:0005886">
    <property type="term" value="C:plasma membrane"/>
    <property type="evidence" value="ECO:0007669"/>
    <property type="project" value="TreeGrafter"/>
</dbReference>
<dbReference type="PANTHER" id="PTHR34009">
    <property type="entry name" value="PROTEIN STAR"/>
    <property type="match status" value="1"/>
</dbReference>
<evidence type="ECO:0000313" key="3">
    <source>
        <dbReference type="EMBL" id="CAG7722054.1"/>
    </source>
</evidence>
<dbReference type="EMBL" id="CAJVCH010085665">
    <property type="protein sequence ID" value="CAG7722054.1"/>
    <property type="molecule type" value="Genomic_DNA"/>
</dbReference>
<protein>
    <recommendedName>
        <fullName evidence="2">Methyltransferase FkbM domain-containing protein</fullName>
    </recommendedName>
</protein>
<dbReference type="GO" id="GO:0006888">
    <property type="term" value="P:endoplasmic reticulum to Golgi vesicle-mediated transport"/>
    <property type="evidence" value="ECO:0007669"/>
    <property type="project" value="TreeGrafter"/>
</dbReference>
<keyword evidence="4" id="KW-1185">Reference proteome</keyword>
<dbReference type="Proteomes" id="UP000708208">
    <property type="component" value="Unassembled WGS sequence"/>
</dbReference>
<dbReference type="AlphaFoldDB" id="A0A8J2JUK3"/>
<reference evidence="3" key="1">
    <citation type="submission" date="2021-06" db="EMBL/GenBank/DDBJ databases">
        <authorList>
            <person name="Hodson N. C."/>
            <person name="Mongue J. A."/>
            <person name="Jaron S. K."/>
        </authorList>
    </citation>
    <scope>NUCLEOTIDE SEQUENCE</scope>
</reference>
<dbReference type="OrthoDB" id="6357215at2759"/>
<dbReference type="GO" id="GO:0005794">
    <property type="term" value="C:Golgi apparatus"/>
    <property type="evidence" value="ECO:0007669"/>
    <property type="project" value="TreeGrafter"/>
</dbReference>
<gene>
    <name evidence="3" type="ORF">AFUS01_LOCUS11228</name>
</gene>
<organism evidence="3 4">
    <name type="scientific">Allacma fusca</name>
    <dbReference type="NCBI Taxonomy" id="39272"/>
    <lineage>
        <taxon>Eukaryota</taxon>
        <taxon>Metazoa</taxon>
        <taxon>Ecdysozoa</taxon>
        <taxon>Arthropoda</taxon>
        <taxon>Hexapoda</taxon>
        <taxon>Collembola</taxon>
        <taxon>Symphypleona</taxon>
        <taxon>Sminthuridae</taxon>
        <taxon>Allacma</taxon>
    </lineage>
</organism>
<evidence type="ECO:0000313" key="4">
    <source>
        <dbReference type="Proteomes" id="UP000708208"/>
    </source>
</evidence>
<dbReference type="GO" id="GO:0016197">
    <property type="term" value="P:endosomal transport"/>
    <property type="evidence" value="ECO:0007669"/>
    <property type="project" value="TreeGrafter"/>
</dbReference>
<keyword evidence="1" id="KW-0472">Membrane</keyword>
<sequence length="328" mass="38005">MEKLRNIKNRTIQDLRSAHAQLSTDPLLKKLVIIFLLVFVSQMIILQVVFPSDYGYWIPPPVKIPFPSKPSTIQDRFEYSFKDLRAQMNEELITKIKAQINPPPEKADPSDMVEFPQTLLSEFFEAVRQRVHEILRYKRNGFFVEYGDWGGLDDPYTRFFERVANFTGLIIEPDPNVFERIMKAGRNVWTINSGLSIHPNENQQTFIRPSQRGERIMLEFAKGVNKENMNSFNLFNATCFPLTSILLAIKKGSIDLLYLEMDGAELNIFKTIAWAQIDINVVLVVETDNRNDKKDSMEKYLVRQGFAPRGIIPGPWLTAYIFQNSKYI</sequence>
<dbReference type="PANTHER" id="PTHR34009:SF2">
    <property type="entry name" value="PROTEIN STAR"/>
    <property type="match status" value="1"/>
</dbReference>
<dbReference type="Pfam" id="PF05050">
    <property type="entry name" value="Methyltransf_21"/>
    <property type="match status" value="1"/>
</dbReference>
<name>A0A8J2JUK3_9HEXA</name>
<evidence type="ECO:0000259" key="2">
    <source>
        <dbReference type="Pfam" id="PF05050"/>
    </source>
</evidence>
<dbReference type="InterPro" id="IPR006342">
    <property type="entry name" value="FkbM_mtfrase"/>
</dbReference>
<proteinExistence type="predicted"/>
<comment type="caution">
    <text evidence="3">The sequence shown here is derived from an EMBL/GenBank/DDBJ whole genome shotgun (WGS) entry which is preliminary data.</text>
</comment>